<comment type="caution">
    <text evidence="1">The sequence shown here is derived from an EMBL/GenBank/DDBJ whole genome shotgun (WGS) entry which is preliminary data.</text>
</comment>
<sequence length="49" mass="5907">MPDCDRKTAYSSLRTTYFLRPMLILIERFFSELTERQLRRLAVTKGRIL</sequence>
<proteinExistence type="predicted"/>
<dbReference type="EMBL" id="BARS01005887">
    <property type="protein sequence ID" value="GAF80197.1"/>
    <property type="molecule type" value="Genomic_DNA"/>
</dbReference>
<protein>
    <submittedName>
        <fullName evidence="1">Uncharacterized protein</fullName>
    </submittedName>
</protein>
<dbReference type="AlphaFoldDB" id="X0SW96"/>
<feature type="non-terminal residue" evidence="1">
    <location>
        <position position="49"/>
    </location>
</feature>
<accession>X0SW96</accession>
<reference evidence="1" key="1">
    <citation type="journal article" date="2014" name="Front. Microbiol.">
        <title>High frequency of phylogenetically diverse reductive dehalogenase-homologous genes in deep subseafloor sedimentary metagenomes.</title>
        <authorList>
            <person name="Kawai M."/>
            <person name="Futagami T."/>
            <person name="Toyoda A."/>
            <person name="Takaki Y."/>
            <person name="Nishi S."/>
            <person name="Hori S."/>
            <person name="Arai W."/>
            <person name="Tsubouchi T."/>
            <person name="Morono Y."/>
            <person name="Uchiyama I."/>
            <person name="Ito T."/>
            <person name="Fujiyama A."/>
            <person name="Inagaki F."/>
            <person name="Takami H."/>
        </authorList>
    </citation>
    <scope>NUCLEOTIDE SEQUENCE</scope>
    <source>
        <strain evidence="1">Expedition CK06-06</strain>
    </source>
</reference>
<evidence type="ECO:0000313" key="1">
    <source>
        <dbReference type="EMBL" id="GAF80197.1"/>
    </source>
</evidence>
<name>X0SW96_9ZZZZ</name>
<organism evidence="1">
    <name type="scientific">marine sediment metagenome</name>
    <dbReference type="NCBI Taxonomy" id="412755"/>
    <lineage>
        <taxon>unclassified sequences</taxon>
        <taxon>metagenomes</taxon>
        <taxon>ecological metagenomes</taxon>
    </lineage>
</organism>
<gene>
    <name evidence="1" type="ORF">S01H1_11545</name>
</gene>